<evidence type="ECO:0000259" key="5">
    <source>
        <dbReference type="PROSITE" id="PS51352"/>
    </source>
</evidence>
<accession>J9GVV5</accession>
<dbReference type="InterPro" id="IPR025380">
    <property type="entry name" value="DUF4369"/>
</dbReference>
<dbReference type="InterPro" id="IPR036249">
    <property type="entry name" value="Thioredoxin-like_sf"/>
</dbReference>
<dbReference type="PANTHER" id="PTHR42852:SF6">
    <property type="entry name" value="THIOL:DISULFIDE INTERCHANGE PROTEIN DSBE"/>
    <property type="match status" value="1"/>
</dbReference>
<dbReference type="Pfam" id="PF14289">
    <property type="entry name" value="DUF4369"/>
    <property type="match status" value="1"/>
</dbReference>
<dbReference type="PROSITE" id="PS51352">
    <property type="entry name" value="THIOREDOXIN_2"/>
    <property type="match status" value="1"/>
</dbReference>
<reference evidence="6" key="1">
    <citation type="journal article" date="2012" name="PLoS ONE">
        <title>Gene sets for utilization of primary and secondary nutrition supplies in the distal gut of endangered iberian lynx.</title>
        <authorList>
            <person name="Alcaide M."/>
            <person name="Messina E."/>
            <person name="Richter M."/>
            <person name="Bargiela R."/>
            <person name="Peplies J."/>
            <person name="Huws S.A."/>
            <person name="Newbold C.J."/>
            <person name="Golyshin P.N."/>
            <person name="Simon M.A."/>
            <person name="Lopez G."/>
            <person name="Yakimov M.M."/>
            <person name="Ferrer M."/>
        </authorList>
    </citation>
    <scope>NUCLEOTIDE SEQUENCE</scope>
</reference>
<protein>
    <submittedName>
        <fullName evidence="6">Thioredoxin family protein</fullName>
    </submittedName>
</protein>
<dbReference type="GO" id="GO:0016209">
    <property type="term" value="F:antioxidant activity"/>
    <property type="evidence" value="ECO:0007669"/>
    <property type="project" value="InterPro"/>
</dbReference>
<dbReference type="GO" id="GO:0030313">
    <property type="term" value="C:cell envelope"/>
    <property type="evidence" value="ECO:0007669"/>
    <property type="project" value="UniProtKB-SubCell"/>
</dbReference>
<dbReference type="InterPro" id="IPR000866">
    <property type="entry name" value="AhpC/TSA"/>
</dbReference>
<gene>
    <name evidence="6" type="ORF">EVA_04861</name>
</gene>
<dbReference type="PROSITE" id="PS51257">
    <property type="entry name" value="PROKAR_LIPOPROTEIN"/>
    <property type="match status" value="1"/>
</dbReference>
<dbReference type="SUPFAM" id="SSF52833">
    <property type="entry name" value="Thioredoxin-like"/>
    <property type="match status" value="1"/>
</dbReference>
<keyword evidence="2" id="KW-0201">Cytochrome c-type biogenesis</keyword>
<dbReference type="Pfam" id="PF00578">
    <property type="entry name" value="AhpC-TSA"/>
    <property type="match status" value="1"/>
</dbReference>
<dbReference type="EMBL" id="AMCI01000995">
    <property type="protein sequence ID" value="EJX07038.1"/>
    <property type="molecule type" value="Genomic_DNA"/>
</dbReference>
<evidence type="ECO:0000313" key="6">
    <source>
        <dbReference type="EMBL" id="EJX07038.1"/>
    </source>
</evidence>
<dbReference type="InterPro" id="IPR013766">
    <property type="entry name" value="Thioredoxin_domain"/>
</dbReference>
<comment type="caution">
    <text evidence="6">The sequence shown here is derived from an EMBL/GenBank/DDBJ whole genome shotgun (WGS) entry which is preliminary data.</text>
</comment>
<dbReference type="CDD" id="cd02966">
    <property type="entry name" value="TlpA_like_family"/>
    <property type="match status" value="1"/>
</dbReference>
<dbReference type="Gene3D" id="3.40.30.10">
    <property type="entry name" value="Glutaredoxin"/>
    <property type="match status" value="1"/>
</dbReference>
<dbReference type="InterPro" id="IPR050553">
    <property type="entry name" value="Thioredoxin_ResA/DsbE_sf"/>
</dbReference>
<organism evidence="6">
    <name type="scientific">gut metagenome</name>
    <dbReference type="NCBI Taxonomy" id="749906"/>
    <lineage>
        <taxon>unclassified sequences</taxon>
        <taxon>metagenomes</taxon>
        <taxon>organismal metagenomes</taxon>
    </lineage>
</organism>
<evidence type="ECO:0000256" key="2">
    <source>
        <dbReference type="ARBA" id="ARBA00022748"/>
    </source>
</evidence>
<evidence type="ECO:0000256" key="1">
    <source>
        <dbReference type="ARBA" id="ARBA00004196"/>
    </source>
</evidence>
<dbReference type="GO" id="GO:0016491">
    <property type="term" value="F:oxidoreductase activity"/>
    <property type="evidence" value="ECO:0007669"/>
    <property type="project" value="InterPro"/>
</dbReference>
<evidence type="ECO:0000256" key="4">
    <source>
        <dbReference type="ARBA" id="ARBA00023284"/>
    </source>
</evidence>
<dbReference type="GO" id="GO:0017004">
    <property type="term" value="P:cytochrome complex assembly"/>
    <property type="evidence" value="ECO:0007669"/>
    <property type="project" value="UniProtKB-KW"/>
</dbReference>
<feature type="domain" description="Thioredoxin" evidence="5">
    <location>
        <begin position="249"/>
        <end position="385"/>
    </location>
</feature>
<dbReference type="AlphaFoldDB" id="J9GVV5"/>
<name>J9GVV5_9ZZZZ</name>
<sequence length="385" mass="43583">MKMKMKKNLYALLAGSVLLAACQTAPQQTVLKGELTGVESDTLIVNYFAVNDFRRQHVKHDTIALQQGKFSYTLPTDSIPTEVWLYAKPIAGMGYDMRANTQVVLFPGQTITLTGELKDCTASGSKFHDELAAVVAQQKPIRIQMDSVSSLLIKLQNEKVPQEEIQKLYTEQFKPLISQQKEVYVKYIREHLNSDASLYLLSQLGLKESKEFLPQLDAAVKEGQLASLYEWIDAAIQRDLAFEEAKKNVAEGKPAPDFTLTDINGKPFTLSSLRGKYVVLDFWGSWCGWCIKGMPEMKKYYAKYQNKLEIVGIDCRDTEEKWKDAVKRHELPWLNVQNDDATDATLLYAVNGFPTKIVIDPKGNINKIVIGEDPAFYKHLDQLFK</sequence>
<proteinExistence type="predicted"/>
<evidence type="ECO:0000256" key="3">
    <source>
        <dbReference type="ARBA" id="ARBA00023157"/>
    </source>
</evidence>
<keyword evidence="4" id="KW-0676">Redox-active center</keyword>
<comment type="subcellular location">
    <subcellularLocation>
        <location evidence="1">Cell envelope</location>
    </subcellularLocation>
</comment>
<keyword evidence="3" id="KW-1015">Disulfide bond</keyword>
<dbReference type="PANTHER" id="PTHR42852">
    <property type="entry name" value="THIOL:DISULFIDE INTERCHANGE PROTEIN DSBE"/>
    <property type="match status" value="1"/>
</dbReference>